<dbReference type="EMBL" id="MU003766">
    <property type="protein sequence ID" value="KAF2725937.1"/>
    <property type="molecule type" value="Genomic_DNA"/>
</dbReference>
<keyword evidence="8" id="KW-1185">Reference proteome</keyword>
<feature type="compositionally biased region" description="Polar residues" evidence="5">
    <location>
        <begin position="326"/>
        <end position="341"/>
    </location>
</feature>
<evidence type="ECO:0000256" key="4">
    <source>
        <dbReference type="ARBA" id="ARBA00023136"/>
    </source>
</evidence>
<accession>A0A9P4URR7</accession>
<dbReference type="OrthoDB" id="3363151at2759"/>
<keyword evidence="2 6" id="KW-0812">Transmembrane</keyword>
<evidence type="ECO:0000313" key="7">
    <source>
        <dbReference type="EMBL" id="KAF2725937.1"/>
    </source>
</evidence>
<feature type="transmembrane region" description="Helical" evidence="6">
    <location>
        <begin position="184"/>
        <end position="203"/>
    </location>
</feature>
<feature type="compositionally biased region" description="Polar residues" evidence="5">
    <location>
        <begin position="348"/>
        <end position="363"/>
    </location>
</feature>
<dbReference type="GO" id="GO:0007096">
    <property type="term" value="P:regulation of exit from mitosis"/>
    <property type="evidence" value="ECO:0007669"/>
    <property type="project" value="TreeGrafter"/>
</dbReference>
<evidence type="ECO:0000256" key="2">
    <source>
        <dbReference type="ARBA" id="ARBA00022692"/>
    </source>
</evidence>
<feature type="transmembrane region" description="Helical" evidence="6">
    <location>
        <begin position="88"/>
        <end position="113"/>
    </location>
</feature>
<evidence type="ECO:0000256" key="6">
    <source>
        <dbReference type="SAM" id="Phobius"/>
    </source>
</evidence>
<dbReference type="InterPro" id="IPR018819">
    <property type="entry name" value="Nur1/Mug154"/>
</dbReference>
<evidence type="ECO:0000256" key="1">
    <source>
        <dbReference type="ARBA" id="ARBA00004127"/>
    </source>
</evidence>
<evidence type="ECO:0000256" key="3">
    <source>
        <dbReference type="ARBA" id="ARBA00022989"/>
    </source>
</evidence>
<feature type="region of interest" description="Disordered" evidence="5">
    <location>
        <begin position="301"/>
        <end position="449"/>
    </location>
</feature>
<evidence type="ECO:0000256" key="5">
    <source>
        <dbReference type="SAM" id="MobiDB-lite"/>
    </source>
</evidence>
<feature type="region of interest" description="Disordered" evidence="5">
    <location>
        <begin position="271"/>
        <end position="290"/>
    </location>
</feature>
<dbReference type="AlphaFoldDB" id="A0A9P4URR7"/>
<evidence type="ECO:0000313" key="8">
    <source>
        <dbReference type="Proteomes" id="UP000799441"/>
    </source>
</evidence>
<dbReference type="Pfam" id="PF10332">
    <property type="entry name" value="DUF2418"/>
    <property type="match status" value="1"/>
</dbReference>
<feature type="transmembrane region" description="Helical" evidence="6">
    <location>
        <begin position="215"/>
        <end position="234"/>
    </location>
</feature>
<keyword evidence="4 6" id="KW-0472">Membrane</keyword>
<dbReference type="GO" id="GO:0043007">
    <property type="term" value="P:maintenance of rDNA"/>
    <property type="evidence" value="ECO:0007669"/>
    <property type="project" value="TreeGrafter"/>
</dbReference>
<dbReference type="PANTHER" id="PTHR28293:SF1">
    <property type="entry name" value="NUCLEAR RIM PROTEIN 1"/>
    <property type="match status" value="1"/>
</dbReference>
<dbReference type="GO" id="GO:0012505">
    <property type="term" value="C:endomembrane system"/>
    <property type="evidence" value="ECO:0007669"/>
    <property type="project" value="UniProtKB-SubCell"/>
</dbReference>
<dbReference type="Proteomes" id="UP000799441">
    <property type="component" value="Unassembled WGS sequence"/>
</dbReference>
<evidence type="ECO:0008006" key="9">
    <source>
        <dbReference type="Google" id="ProtNLM"/>
    </source>
</evidence>
<name>A0A9P4URR7_9PEZI</name>
<gene>
    <name evidence="7" type="ORF">K431DRAFT_259789</name>
</gene>
<sequence>MPPRARFVRRAPLADRIKALLDPYDFLLWLSEELNDDTLDEWLNDWATPVGVGLNFLFVLARGASQPTDPRGADEVFGDIEDRKGSGWYSGIATFLVYTLTSLSCLNALYTFFRQRHYRLFEQPIEMAPATPSAHRVRVDSSPIASSPLRYLQHFVQSNLASSRAHPDAEREVWELNVWDPKEFNLTLFTLFSPGHVLLYFALLPPAASNPRPSVTVLMAFVFGVVLSLQLTFLKSSFRQQSSDSALIHGEVLNEYDQKYVRPSLRRPVRDVGIQTGGSAQTPSGGKVREVDVYTPTTVVNRGFHVNPNPNYADQYDPDHVGGPSVRQQQAASYTPSSSTRPLGGRAPSSQYGNGWTQHSSAVSGIGGDFSSPIKPHHERLRERSPVKGDGGSMGIYRHAASPLSKSRSHNQLRLGRENGAGSPLKRVSIQGSTLGGYEGTSRRRETRN</sequence>
<keyword evidence="3 6" id="KW-1133">Transmembrane helix</keyword>
<comment type="caution">
    <text evidence="7">The sequence shown here is derived from an EMBL/GenBank/DDBJ whole genome shotgun (WGS) entry which is preliminary data.</text>
</comment>
<reference evidence="7" key="1">
    <citation type="journal article" date="2020" name="Stud. Mycol.">
        <title>101 Dothideomycetes genomes: a test case for predicting lifestyles and emergence of pathogens.</title>
        <authorList>
            <person name="Haridas S."/>
            <person name="Albert R."/>
            <person name="Binder M."/>
            <person name="Bloem J."/>
            <person name="Labutti K."/>
            <person name="Salamov A."/>
            <person name="Andreopoulos B."/>
            <person name="Baker S."/>
            <person name="Barry K."/>
            <person name="Bills G."/>
            <person name="Bluhm B."/>
            <person name="Cannon C."/>
            <person name="Castanera R."/>
            <person name="Culley D."/>
            <person name="Daum C."/>
            <person name="Ezra D."/>
            <person name="Gonzalez J."/>
            <person name="Henrissat B."/>
            <person name="Kuo A."/>
            <person name="Liang C."/>
            <person name="Lipzen A."/>
            <person name="Lutzoni F."/>
            <person name="Magnuson J."/>
            <person name="Mondo S."/>
            <person name="Nolan M."/>
            <person name="Ohm R."/>
            <person name="Pangilinan J."/>
            <person name="Park H.-J."/>
            <person name="Ramirez L."/>
            <person name="Alfaro M."/>
            <person name="Sun H."/>
            <person name="Tritt A."/>
            <person name="Yoshinaga Y."/>
            <person name="Zwiers L.-H."/>
            <person name="Turgeon B."/>
            <person name="Goodwin S."/>
            <person name="Spatafora J."/>
            <person name="Crous P."/>
            <person name="Grigoriev I."/>
        </authorList>
    </citation>
    <scope>NUCLEOTIDE SEQUENCE</scope>
    <source>
        <strain evidence="7">CBS 116435</strain>
    </source>
</reference>
<protein>
    <recommendedName>
        <fullName evidence="9">Nuclear rim protein 1</fullName>
    </recommendedName>
</protein>
<comment type="subcellular location">
    <subcellularLocation>
        <location evidence="1">Endomembrane system</location>
        <topology evidence="1">Multi-pass membrane protein</topology>
    </subcellularLocation>
</comment>
<organism evidence="7 8">
    <name type="scientific">Polychaeton citri CBS 116435</name>
    <dbReference type="NCBI Taxonomy" id="1314669"/>
    <lineage>
        <taxon>Eukaryota</taxon>
        <taxon>Fungi</taxon>
        <taxon>Dikarya</taxon>
        <taxon>Ascomycota</taxon>
        <taxon>Pezizomycotina</taxon>
        <taxon>Dothideomycetes</taxon>
        <taxon>Dothideomycetidae</taxon>
        <taxon>Capnodiales</taxon>
        <taxon>Capnodiaceae</taxon>
        <taxon>Polychaeton</taxon>
    </lineage>
</organism>
<dbReference type="PANTHER" id="PTHR28293">
    <property type="entry name" value="NUCLEAR RIM PROTEIN 1"/>
    <property type="match status" value="1"/>
</dbReference>
<proteinExistence type="predicted"/>